<evidence type="ECO:0000313" key="3">
    <source>
        <dbReference type="Proteomes" id="UP001595947"/>
    </source>
</evidence>
<dbReference type="EMBL" id="JBHSIV010000004">
    <property type="protein sequence ID" value="MFC5061539.1"/>
    <property type="molecule type" value="Genomic_DNA"/>
</dbReference>
<dbReference type="PROSITE" id="PS51819">
    <property type="entry name" value="VOC"/>
    <property type="match status" value="1"/>
</dbReference>
<dbReference type="Gene3D" id="3.10.180.10">
    <property type="entry name" value="2,3-Dihydroxybiphenyl 1,2-Dioxygenase, domain 1"/>
    <property type="match status" value="1"/>
</dbReference>
<dbReference type="InterPro" id="IPR029068">
    <property type="entry name" value="Glyas_Bleomycin-R_OHBP_Dase"/>
</dbReference>
<protein>
    <submittedName>
        <fullName evidence="2">VOC family protein</fullName>
    </submittedName>
</protein>
<dbReference type="CDD" id="cd08351">
    <property type="entry name" value="ChaP_like"/>
    <property type="match status" value="1"/>
</dbReference>
<gene>
    <name evidence="2" type="ORF">ACFPBZ_04930</name>
</gene>
<sequence>MTVELNHTIVVSRDQRAAARDLAELLGLEASSLGHFDVVQLNNGVSLDFMDVDDLPAQPMHLAFLVPEDTFDEAFARVRERDLPYWADPFHIRAQQLNHMNGGRGFYWDSPDGHVLEVLTKA</sequence>
<comment type="caution">
    <text evidence="2">The sequence shown here is derived from an EMBL/GenBank/DDBJ whole genome shotgun (WGS) entry which is preliminary data.</text>
</comment>
<evidence type="ECO:0000313" key="2">
    <source>
        <dbReference type="EMBL" id="MFC5061539.1"/>
    </source>
</evidence>
<dbReference type="RefSeq" id="WP_378034893.1">
    <property type="nucleotide sequence ID" value="NZ_JBHSIV010000004.1"/>
</dbReference>
<dbReference type="Proteomes" id="UP001595947">
    <property type="component" value="Unassembled WGS sequence"/>
</dbReference>
<reference evidence="3" key="1">
    <citation type="journal article" date="2019" name="Int. J. Syst. Evol. Microbiol.">
        <title>The Global Catalogue of Microorganisms (GCM) 10K type strain sequencing project: providing services to taxonomists for standard genome sequencing and annotation.</title>
        <authorList>
            <consortium name="The Broad Institute Genomics Platform"/>
            <consortium name="The Broad Institute Genome Sequencing Center for Infectious Disease"/>
            <person name="Wu L."/>
            <person name="Ma J."/>
        </authorList>
    </citation>
    <scope>NUCLEOTIDE SEQUENCE [LARGE SCALE GENOMIC DNA]</scope>
    <source>
        <strain evidence="3">CGMCC 4.7093</strain>
    </source>
</reference>
<keyword evidence="3" id="KW-1185">Reference proteome</keyword>
<dbReference type="SUPFAM" id="SSF54593">
    <property type="entry name" value="Glyoxalase/Bleomycin resistance protein/Dihydroxybiphenyl dioxygenase"/>
    <property type="match status" value="1"/>
</dbReference>
<organism evidence="2 3">
    <name type="scientific">Actinomycetospora atypica</name>
    <dbReference type="NCBI Taxonomy" id="1290095"/>
    <lineage>
        <taxon>Bacteria</taxon>
        <taxon>Bacillati</taxon>
        <taxon>Actinomycetota</taxon>
        <taxon>Actinomycetes</taxon>
        <taxon>Pseudonocardiales</taxon>
        <taxon>Pseudonocardiaceae</taxon>
        <taxon>Actinomycetospora</taxon>
    </lineage>
</organism>
<name>A0ABV9YHM3_9PSEU</name>
<feature type="domain" description="VOC" evidence="1">
    <location>
        <begin position="4"/>
        <end position="121"/>
    </location>
</feature>
<dbReference type="InterPro" id="IPR037523">
    <property type="entry name" value="VOC_core"/>
</dbReference>
<accession>A0ABV9YHM3</accession>
<proteinExistence type="predicted"/>
<evidence type="ECO:0000259" key="1">
    <source>
        <dbReference type="PROSITE" id="PS51819"/>
    </source>
</evidence>